<proteinExistence type="predicted"/>
<dbReference type="CDD" id="cd04693">
    <property type="entry name" value="NUDIX_Hydrolase"/>
    <property type="match status" value="1"/>
</dbReference>
<dbReference type="GO" id="GO:0004452">
    <property type="term" value="F:isopentenyl-diphosphate delta-isomerase activity"/>
    <property type="evidence" value="ECO:0007669"/>
    <property type="project" value="TreeGrafter"/>
</dbReference>
<sequence>MAELCDIYDINGIKTGDIFERGKPLKNGQYYLAANIWIINNNLEILIQKRSKLKSTSPNIWATHGGCVSSGETSLNACIREAYEEIGIIIQTKNIKPLTRVTSENLIMDNYIVVQEFSISSAVLQQEEVSDIKWVSLIELEDMVKHKEFFKYENLSCVINFINNQKSIRGV</sequence>
<evidence type="ECO:0000313" key="4">
    <source>
        <dbReference type="Proteomes" id="UP000287872"/>
    </source>
</evidence>
<evidence type="ECO:0000259" key="2">
    <source>
        <dbReference type="PROSITE" id="PS51462"/>
    </source>
</evidence>
<dbReference type="GO" id="GO:0009240">
    <property type="term" value="P:isopentenyl diphosphate biosynthetic process"/>
    <property type="evidence" value="ECO:0007669"/>
    <property type="project" value="TreeGrafter"/>
</dbReference>
<keyword evidence="4" id="KW-1185">Reference proteome</keyword>
<dbReference type="Pfam" id="PF00293">
    <property type="entry name" value="NUDIX"/>
    <property type="match status" value="1"/>
</dbReference>
<comment type="caution">
    <text evidence="3">The sequence shown here is derived from an EMBL/GenBank/DDBJ whole genome shotgun (WGS) entry which is preliminary data.</text>
</comment>
<dbReference type="GO" id="GO:0016787">
    <property type="term" value="F:hydrolase activity"/>
    <property type="evidence" value="ECO:0007669"/>
    <property type="project" value="UniProtKB-KW"/>
</dbReference>
<evidence type="ECO:0000313" key="3">
    <source>
        <dbReference type="EMBL" id="GCD09386.1"/>
    </source>
</evidence>
<dbReference type="RefSeq" id="WP_124998741.1">
    <property type="nucleotide sequence ID" value="NZ_BHYK01000004.1"/>
</dbReference>
<dbReference type="EMBL" id="BHYK01000004">
    <property type="protein sequence ID" value="GCD09386.1"/>
    <property type="molecule type" value="Genomic_DNA"/>
</dbReference>
<dbReference type="GO" id="GO:0005737">
    <property type="term" value="C:cytoplasm"/>
    <property type="evidence" value="ECO:0007669"/>
    <property type="project" value="TreeGrafter"/>
</dbReference>
<dbReference type="PROSITE" id="PS51462">
    <property type="entry name" value="NUDIX"/>
    <property type="match status" value="1"/>
</dbReference>
<dbReference type="OrthoDB" id="9786032at2"/>
<organism evidence="3 4">
    <name type="scientific">Clostridium tagluense</name>
    <dbReference type="NCBI Taxonomy" id="360422"/>
    <lineage>
        <taxon>Bacteria</taxon>
        <taxon>Bacillati</taxon>
        <taxon>Bacillota</taxon>
        <taxon>Clostridia</taxon>
        <taxon>Eubacteriales</taxon>
        <taxon>Clostridiaceae</taxon>
        <taxon>Clostridium</taxon>
    </lineage>
</organism>
<dbReference type="InterPro" id="IPR000086">
    <property type="entry name" value="NUDIX_hydrolase_dom"/>
</dbReference>
<dbReference type="PROSITE" id="PS00893">
    <property type="entry name" value="NUDIX_BOX"/>
    <property type="match status" value="1"/>
</dbReference>
<accession>A0A401UIP0</accession>
<keyword evidence="1 3" id="KW-0378">Hydrolase</keyword>
<dbReference type="SUPFAM" id="SSF55811">
    <property type="entry name" value="Nudix"/>
    <property type="match status" value="1"/>
</dbReference>
<reference evidence="3 4" key="1">
    <citation type="submission" date="2018-11" db="EMBL/GenBank/DDBJ databases">
        <title>Genome sequencing and assembly of Clostridium tagluense strain A121.</title>
        <authorList>
            <person name="Murakami T."/>
            <person name="Segawa T."/>
            <person name="Shcherbakova V.A."/>
            <person name="Mori H."/>
            <person name="Yoshimura Y."/>
        </authorList>
    </citation>
    <scope>NUCLEOTIDE SEQUENCE [LARGE SCALE GENOMIC DNA]</scope>
    <source>
        <strain evidence="3 4">A121</strain>
    </source>
</reference>
<evidence type="ECO:0000256" key="1">
    <source>
        <dbReference type="ARBA" id="ARBA00022801"/>
    </source>
</evidence>
<dbReference type="Proteomes" id="UP000287872">
    <property type="component" value="Unassembled WGS sequence"/>
</dbReference>
<dbReference type="Gene3D" id="3.90.79.10">
    <property type="entry name" value="Nucleoside Triphosphate Pyrophosphohydrolase"/>
    <property type="match status" value="1"/>
</dbReference>
<dbReference type="PANTHER" id="PTHR10885:SF20">
    <property type="entry name" value="NUDIX HYDROLASE DOMAIN-CONTAINING PROTEIN"/>
    <property type="match status" value="1"/>
</dbReference>
<dbReference type="InterPro" id="IPR020084">
    <property type="entry name" value="NUDIX_hydrolase_CS"/>
</dbReference>
<dbReference type="PANTHER" id="PTHR10885">
    <property type="entry name" value="ISOPENTENYL-DIPHOSPHATE DELTA-ISOMERASE"/>
    <property type="match status" value="1"/>
</dbReference>
<feature type="domain" description="Nudix hydrolase" evidence="2">
    <location>
        <begin position="29"/>
        <end position="157"/>
    </location>
</feature>
<gene>
    <name evidence="3" type="ORF">Ctaglu_10090</name>
</gene>
<dbReference type="AlphaFoldDB" id="A0A401UIP0"/>
<dbReference type="InterPro" id="IPR015797">
    <property type="entry name" value="NUDIX_hydrolase-like_dom_sf"/>
</dbReference>
<name>A0A401UIP0_9CLOT</name>
<protein>
    <submittedName>
        <fullName evidence="3">NUDIX hydrolase</fullName>
    </submittedName>
</protein>